<keyword evidence="8 19" id="KW-0418">Kinase</keyword>
<evidence type="ECO:0000259" key="17">
    <source>
        <dbReference type="Pfam" id="PF13614"/>
    </source>
</evidence>
<dbReference type="Proteomes" id="UP000466024">
    <property type="component" value="Unassembled WGS sequence"/>
</dbReference>
<dbReference type="GO" id="GO:0005886">
    <property type="term" value="C:plasma membrane"/>
    <property type="evidence" value="ECO:0007669"/>
    <property type="project" value="UniProtKB-SubCell"/>
</dbReference>
<evidence type="ECO:0000256" key="3">
    <source>
        <dbReference type="ARBA" id="ARBA00022475"/>
    </source>
</evidence>
<evidence type="ECO:0000256" key="14">
    <source>
        <dbReference type="SAM" id="Coils"/>
    </source>
</evidence>
<evidence type="ECO:0000256" key="1">
    <source>
        <dbReference type="ARBA" id="ARBA00004429"/>
    </source>
</evidence>
<dbReference type="GO" id="GO:0042802">
    <property type="term" value="F:identical protein binding"/>
    <property type="evidence" value="ECO:0007669"/>
    <property type="project" value="UniProtKB-ARBA"/>
</dbReference>
<dbReference type="PANTHER" id="PTHR32309">
    <property type="entry name" value="TYROSINE-PROTEIN KINASE"/>
    <property type="match status" value="1"/>
</dbReference>
<feature type="domain" description="Tyrosine-protein kinase G-rich" evidence="18">
    <location>
        <begin position="382"/>
        <end position="462"/>
    </location>
</feature>
<keyword evidence="4" id="KW-0997">Cell inner membrane</keyword>
<keyword evidence="9" id="KW-0067">ATP-binding</keyword>
<comment type="subcellular location">
    <subcellularLocation>
        <location evidence="1">Cell inner membrane</location>
        <topology evidence="1">Multi-pass membrane protein</topology>
    </subcellularLocation>
</comment>
<dbReference type="Gene3D" id="3.40.50.300">
    <property type="entry name" value="P-loop containing nucleotide triphosphate hydrolases"/>
    <property type="match status" value="1"/>
</dbReference>
<dbReference type="CDD" id="cd05387">
    <property type="entry name" value="BY-kinase"/>
    <property type="match status" value="1"/>
</dbReference>
<evidence type="ECO:0000259" key="16">
    <source>
        <dbReference type="Pfam" id="PF02706"/>
    </source>
</evidence>
<evidence type="ECO:0000256" key="10">
    <source>
        <dbReference type="ARBA" id="ARBA00022989"/>
    </source>
</evidence>
<keyword evidence="11 15" id="KW-0472">Membrane</keyword>
<evidence type="ECO:0000256" key="4">
    <source>
        <dbReference type="ARBA" id="ARBA00022519"/>
    </source>
</evidence>
<sequence>MTTSNTSTTSAAGNHEEIDIRRLLGILLDHKKWVMASVLGFALIGILYASLATPIYRADALVQIESDSPGNNPLQEVTSLLGEKPPTLSEIEIIRSRMVLGQAVDLLNLDINVAPVTLPIVGAFFQRQRIGRPGFAKGWGHAFSGETVAVSEMPMSDTYLGKTFTLEIQDSYTYRLRDADGKSLGSGKVGQLSTFLNGDVAIRVTSIQAPAGAEFTVQHVPRLAAINGLRGRFEVGEAGSETGILSWSLTGPDPDATKKTLNTVADIYYSQNVQRQSEEARKSLEFLNTQVPQIRDQLNQSEEKLNEYRESRDSVDLSLETKSVLDRIVNLESQLNELEMSEAEISQRFTKSHPTYQALLEKKAQLQRERDNLDKQVKGLPETQQEILRLQRDVEVTNEIYVQLLNKVQETKIAEASTVGNVRVLDAAEVLPAPVAPNKPLLVAVAIIVGLIVGVAAVFLRALFNRGIETQEQIEDLGLPVYATIPLSDEQGKLNRRVKRSGKDQSRSFSSGLLAARNPADVSVEALRGLRTSLHFAMLEAGDNRLMITGPSPGVGKSFVSVNLAAVCAQAGQRVLVVDADMRKGQVHSAFGAASENGLSDVLSGKQGLEQVIRPVDNVENLHYVARGMAPPNPSELLMTSRFSEFLAQVSERFDLVIVDSPPILAVTDAAIIGKQVGTTLILARFQTNPVKEMELAISRLKTAGVEPRGAIFNAVERKAATEYGYGYYHYSYK</sequence>
<name>A0A640WBZ4_9GAMM</name>
<feature type="domain" description="AAA" evidence="17">
    <location>
        <begin position="554"/>
        <end position="668"/>
    </location>
</feature>
<evidence type="ECO:0000256" key="2">
    <source>
        <dbReference type="ARBA" id="ARBA00008883"/>
    </source>
</evidence>
<organism evidence="19 20">
    <name type="scientific">Salinicola corii</name>
    <dbReference type="NCBI Taxonomy" id="2606937"/>
    <lineage>
        <taxon>Bacteria</taxon>
        <taxon>Pseudomonadati</taxon>
        <taxon>Pseudomonadota</taxon>
        <taxon>Gammaproteobacteria</taxon>
        <taxon>Oceanospirillales</taxon>
        <taxon>Halomonadaceae</taxon>
        <taxon>Salinicola</taxon>
    </lineage>
</organism>
<dbReference type="PANTHER" id="PTHR32309:SF32">
    <property type="entry name" value="TYROSINE-PROTEIN KINASE ETK-RELATED"/>
    <property type="match status" value="1"/>
</dbReference>
<dbReference type="InterPro" id="IPR032807">
    <property type="entry name" value="GNVR"/>
</dbReference>
<dbReference type="FunFam" id="3.40.50.300:FF:000527">
    <property type="entry name" value="Tyrosine-protein kinase etk"/>
    <property type="match status" value="1"/>
</dbReference>
<evidence type="ECO:0000256" key="6">
    <source>
        <dbReference type="ARBA" id="ARBA00022692"/>
    </source>
</evidence>
<comment type="catalytic activity">
    <reaction evidence="13">
        <text>L-tyrosyl-[protein] + ATP = O-phospho-L-tyrosyl-[protein] + ADP + H(+)</text>
        <dbReference type="Rhea" id="RHEA:10596"/>
        <dbReference type="Rhea" id="RHEA-COMP:10136"/>
        <dbReference type="Rhea" id="RHEA-COMP:20101"/>
        <dbReference type="ChEBI" id="CHEBI:15378"/>
        <dbReference type="ChEBI" id="CHEBI:30616"/>
        <dbReference type="ChEBI" id="CHEBI:46858"/>
        <dbReference type="ChEBI" id="CHEBI:61978"/>
        <dbReference type="ChEBI" id="CHEBI:456216"/>
    </reaction>
</comment>
<keyword evidence="20" id="KW-1185">Reference proteome</keyword>
<reference evidence="19 20" key="1">
    <citation type="submission" date="2019-08" db="EMBL/GenBank/DDBJ databases">
        <title>Bioinformatics analysis of the strain L3 and L5.</title>
        <authorList>
            <person name="Li X."/>
        </authorList>
    </citation>
    <scope>NUCLEOTIDE SEQUENCE [LARGE SCALE GENOMIC DNA]</scope>
    <source>
        <strain evidence="19 20">L3</strain>
    </source>
</reference>
<dbReference type="InterPro" id="IPR050445">
    <property type="entry name" value="Bact_polysacc_biosynth/exp"/>
</dbReference>
<dbReference type="SUPFAM" id="SSF52540">
    <property type="entry name" value="P-loop containing nucleoside triphosphate hydrolases"/>
    <property type="match status" value="1"/>
</dbReference>
<comment type="caution">
    <text evidence="19">The sequence shown here is derived from an EMBL/GenBank/DDBJ whole genome shotgun (WGS) entry which is preliminary data.</text>
</comment>
<evidence type="ECO:0000313" key="20">
    <source>
        <dbReference type="Proteomes" id="UP000466024"/>
    </source>
</evidence>
<dbReference type="InterPro" id="IPR003856">
    <property type="entry name" value="LPS_length_determ_N"/>
</dbReference>
<keyword evidence="14" id="KW-0175">Coiled coil</keyword>
<comment type="similarity">
    <text evidence="2">Belongs to the etk/wzc family.</text>
</comment>
<dbReference type="Pfam" id="PF13614">
    <property type="entry name" value="AAA_31"/>
    <property type="match status" value="1"/>
</dbReference>
<accession>A0A640WBZ4</accession>
<keyword evidence="5 19" id="KW-0808">Transferase</keyword>
<evidence type="ECO:0000256" key="9">
    <source>
        <dbReference type="ARBA" id="ARBA00022840"/>
    </source>
</evidence>
<evidence type="ECO:0000256" key="8">
    <source>
        <dbReference type="ARBA" id="ARBA00022777"/>
    </source>
</evidence>
<evidence type="ECO:0000313" key="19">
    <source>
        <dbReference type="EMBL" id="KAA0017929.1"/>
    </source>
</evidence>
<evidence type="ECO:0000256" key="15">
    <source>
        <dbReference type="SAM" id="Phobius"/>
    </source>
</evidence>
<protein>
    <submittedName>
        <fullName evidence="19">Polysaccharide biosynthesis tyrosine autokinase</fullName>
        <ecNumber evidence="19">2.7.10.2</ecNumber>
    </submittedName>
</protein>
<evidence type="ECO:0000256" key="11">
    <source>
        <dbReference type="ARBA" id="ARBA00023136"/>
    </source>
</evidence>
<evidence type="ECO:0000256" key="13">
    <source>
        <dbReference type="ARBA" id="ARBA00053015"/>
    </source>
</evidence>
<keyword evidence="6 15" id="KW-0812">Transmembrane</keyword>
<evidence type="ECO:0000256" key="5">
    <source>
        <dbReference type="ARBA" id="ARBA00022679"/>
    </source>
</evidence>
<dbReference type="RefSeq" id="WP_149435777.1">
    <property type="nucleotide sequence ID" value="NZ_VTPX01000006.1"/>
</dbReference>
<dbReference type="GO" id="GO:0004715">
    <property type="term" value="F:non-membrane spanning protein tyrosine kinase activity"/>
    <property type="evidence" value="ECO:0007669"/>
    <property type="project" value="UniProtKB-EC"/>
</dbReference>
<proteinExistence type="inferred from homology"/>
<evidence type="ECO:0000256" key="12">
    <source>
        <dbReference type="ARBA" id="ARBA00023137"/>
    </source>
</evidence>
<feature type="transmembrane region" description="Helical" evidence="15">
    <location>
        <begin position="33"/>
        <end position="56"/>
    </location>
</feature>
<evidence type="ECO:0000259" key="18">
    <source>
        <dbReference type="Pfam" id="PF13807"/>
    </source>
</evidence>
<dbReference type="InterPro" id="IPR005702">
    <property type="entry name" value="Wzc-like_C"/>
</dbReference>
<dbReference type="Pfam" id="PF13807">
    <property type="entry name" value="GNVR"/>
    <property type="match status" value="1"/>
</dbReference>
<evidence type="ECO:0000256" key="7">
    <source>
        <dbReference type="ARBA" id="ARBA00022741"/>
    </source>
</evidence>
<keyword evidence="7" id="KW-0547">Nucleotide-binding</keyword>
<feature type="coiled-coil region" evidence="14">
    <location>
        <begin position="270"/>
        <end position="376"/>
    </location>
</feature>
<keyword evidence="10 15" id="KW-1133">Transmembrane helix</keyword>
<dbReference type="Pfam" id="PF02706">
    <property type="entry name" value="Wzz"/>
    <property type="match status" value="1"/>
</dbReference>
<keyword evidence="3" id="KW-1003">Cell membrane</keyword>
<dbReference type="GO" id="GO:0005524">
    <property type="term" value="F:ATP binding"/>
    <property type="evidence" value="ECO:0007669"/>
    <property type="project" value="UniProtKB-KW"/>
</dbReference>
<dbReference type="Pfam" id="PF23607">
    <property type="entry name" value="WZC_N"/>
    <property type="match status" value="1"/>
</dbReference>
<keyword evidence="12" id="KW-0829">Tyrosine-protein kinase</keyword>
<dbReference type="AlphaFoldDB" id="A0A640WBZ4"/>
<gene>
    <name evidence="19" type="ORF">F0A16_12775</name>
</gene>
<dbReference type="InterPro" id="IPR027417">
    <property type="entry name" value="P-loop_NTPase"/>
</dbReference>
<dbReference type="EC" id="2.7.10.2" evidence="19"/>
<dbReference type="NCBIfam" id="TIGR01007">
    <property type="entry name" value="eps_fam"/>
    <property type="match status" value="1"/>
</dbReference>
<feature type="domain" description="Polysaccharide chain length determinant N-terminal" evidence="16">
    <location>
        <begin position="16"/>
        <end position="105"/>
    </location>
</feature>
<feature type="transmembrane region" description="Helical" evidence="15">
    <location>
        <begin position="441"/>
        <end position="464"/>
    </location>
</feature>
<dbReference type="EMBL" id="VTPX01000006">
    <property type="protein sequence ID" value="KAA0017929.1"/>
    <property type="molecule type" value="Genomic_DNA"/>
</dbReference>
<dbReference type="InterPro" id="IPR025669">
    <property type="entry name" value="AAA_dom"/>
</dbReference>